<dbReference type="EMBL" id="CP051139">
    <property type="protein sequence ID" value="QIW95244.1"/>
    <property type="molecule type" value="Genomic_DNA"/>
</dbReference>
<sequence length="267" mass="29477">MTGQNAHNDVNSSVEYKAAHDYVSGHVTSLAKAQDKFCEPAEDKFMTTQNAEDVEGLLWKAWGGVVELAKTTADNTVHRQKLVDFVLGLQQRPKLQKGDEVCKVWDATVWSDLPVFGAQIRECWNAAASDSSVAEEQHQWLNINAFTAALVASAHSNEDKPDFTLFAIWALRQAFEEEKPSKIATEAAAAWLICAAPALSELSKNEKSFDGKLARAGSSYQDKQWTGFNGDRWQIWVSKLSKVDASGFGARGGELIKKARQKVSELE</sequence>
<dbReference type="PANTHER" id="PTHR38797">
    <property type="entry name" value="NUCLEAR PORE COMPLEX PROTEIN NUP85-RELATED"/>
    <property type="match status" value="1"/>
</dbReference>
<protein>
    <submittedName>
        <fullName evidence="1">Uncharacterized protein</fullName>
    </submittedName>
</protein>
<accession>A0A6H0XKU7</accession>
<evidence type="ECO:0000313" key="1">
    <source>
        <dbReference type="EMBL" id="QIW95244.1"/>
    </source>
</evidence>
<reference evidence="1 2" key="1">
    <citation type="journal article" date="2016" name="Sci. Rep.">
        <title>Peltaster fructicola genome reveals evolution from an invasive phytopathogen to an ectophytic parasite.</title>
        <authorList>
            <person name="Xu C."/>
            <person name="Chen H."/>
            <person name="Gleason M.L."/>
            <person name="Xu J.R."/>
            <person name="Liu H."/>
            <person name="Zhang R."/>
            <person name="Sun G."/>
        </authorList>
    </citation>
    <scope>NUCLEOTIDE SEQUENCE [LARGE SCALE GENOMIC DNA]</scope>
    <source>
        <strain evidence="1 2">LNHT1506</strain>
    </source>
</reference>
<evidence type="ECO:0000313" key="2">
    <source>
        <dbReference type="Proteomes" id="UP000503462"/>
    </source>
</evidence>
<keyword evidence="2" id="KW-1185">Reference proteome</keyword>
<dbReference type="InterPro" id="IPR053204">
    <property type="entry name" value="Oxopyrrolidines_Biosynth-assoc"/>
</dbReference>
<gene>
    <name evidence="1" type="ORF">AMS68_000762</name>
</gene>
<dbReference type="Pfam" id="PF12311">
    <property type="entry name" value="DUF3632"/>
    <property type="match status" value="1"/>
</dbReference>
<dbReference type="AlphaFoldDB" id="A0A6H0XKU7"/>
<organism evidence="1 2">
    <name type="scientific">Peltaster fructicola</name>
    <dbReference type="NCBI Taxonomy" id="286661"/>
    <lineage>
        <taxon>Eukaryota</taxon>
        <taxon>Fungi</taxon>
        <taxon>Dikarya</taxon>
        <taxon>Ascomycota</taxon>
        <taxon>Pezizomycotina</taxon>
        <taxon>Dothideomycetes</taxon>
        <taxon>Dothideomycetes incertae sedis</taxon>
        <taxon>Peltaster</taxon>
    </lineage>
</organism>
<proteinExistence type="predicted"/>
<dbReference type="Proteomes" id="UP000503462">
    <property type="component" value="Chromosome 1"/>
</dbReference>
<dbReference type="InterPro" id="IPR022085">
    <property type="entry name" value="OpdG"/>
</dbReference>
<name>A0A6H0XKU7_9PEZI</name>
<dbReference type="OrthoDB" id="3350591at2759"/>